<organism evidence="2 3">
    <name type="scientific">Trema orientale</name>
    <name type="common">Charcoal tree</name>
    <name type="synonym">Celtis orientalis</name>
    <dbReference type="NCBI Taxonomy" id="63057"/>
    <lineage>
        <taxon>Eukaryota</taxon>
        <taxon>Viridiplantae</taxon>
        <taxon>Streptophyta</taxon>
        <taxon>Embryophyta</taxon>
        <taxon>Tracheophyta</taxon>
        <taxon>Spermatophyta</taxon>
        <taxon>Magnoliopsida</taxon>
        <taxon>eudicotyledons</taxon>
        <taxon>Gunneridae</taxon>
        <taxon>Pentapetalae</taxon>
        <taxon>rosids</taxon>
        <taxon>fabids</taxon>
        <taxon>Rosales</taxon>
        <taxon>Cannabaceae</taxon>
        <taxon>Trema</taxon>
    </lineage>
</organism>
<evidence type="ECO:0000313" key="2">
    <source>
        <dbReference type="EMBL" id="PON50921.1"/>
    </source>
</evidence>
<evidence type="ECO:0000256" key="1">
    <source>
        <dbReference type="SAM" id="Phobius"/>
    </source>
</evidence>
<keyword evidence="1" id="KW-0472">Membrane</keyword>
<proteinExistence type="predicted"/>
<dbReference type="OrthoDB" id="10389700at2759"/>
<protein>
    <submittedName>
        <fullName evidence="2">Uncharacterized protein</fullName>
    </submittedName>
</protein>
<gene>
    <name evidence="2" type="ORF">TorRG33x02_312640</name>
</gene>
<keyword evidence="1" id="KW-1133">Transmembrane helix</keyword>
<evidence type="ECO:0000313" key="3">
    <source>
        <dbReference type="Proteomes" id="UP000237000"/>
    </source>
</evidence>
<dbReference type="EMBL" id="JXTC01000480">
    <property type="protein sequence ID" value="PON50921.1"/>
    <property type="molecule type" value="Genomic_DNA"/>
</dbReference>
<keyword evidence="3" id="KW-1185">Reference proteome</keyword>
<feature type="transmembrane region" description="Helical" evidence="1">
    <location>
        <begin position="41"/>
        <end position="62"/>
    </location>
</feature>
<keyword evidence="1" id="KW-0812">Transmembrane</keyword>
<sequence length="81" mass="9435">MLVLWQTKYPPTDLPSFYTSCPLHPVPSPLSPISTYKSKSWYITSFSLFFFSFYFSNSISLFPCISEKKYVNNNLRTDEST</sequence>
<dbReference type="AlphaFoldDB" id="A0A2P5BQ27"/>
<name>A0A2P5BQ27_TREOI</name>
<dbReference type="InParanoid" id="A0A2P5BQ27"/>
<comment type="caution">
    <text evidence="2">The sequence shown here is derived from an EMBL/GenBank/DDBJ whole genome shotgun (WGS) entry which is preliminary data.</text>
</comment>
<reference evidence="3" key="1">
    <citation type="submission" date="2016-06" db="EMBL/GenBank/DDBJ databases">
        <title>Parallel loss of symbiosis genes in relatives of nitrogen-fixing non-legume Parasponia.</title>
        <authorList>
            <person name="Van Velzen R."/>
            <person name="Holmer R."/>
            <person name="Bu F."/>
            <person name="Rutten L."/>
            <person name="Van Zeijl A."/>
            <person name="Liu W."/>
            <person name="Santuari L."/>
            <person name="Cao Q."/>
            <person name="Sharma T."/>
            <person name="Shen D."/>
            <person name="Roswanjaya Y."/>
            <person name="Wardhani T."/>
            <person name="Kalhor M.S."/>
            <person name="Jansen J."/>
            <person name="Van den Hoogen J."/>
            <person name="Gungor B."/>
            <person name="Hartog M."/>
            <person name="Hontelez J."/>
            <person name="Verver J."/>
            <person name="Yang W.-C."/>
            <person name="Schijlen E."/>
            <person name="Repin R."/>
            <person name="Schilthuizen M."/>
            <person name="Schranz E."/>
            <person name="Heidstra R."/>
            <person name="Miyata K."/>
            <person name="Fedorova E."/>
            <person name="Kohlen W."/>
            <person name="Bisseling T."/>
            <person name="Smit S."/>
            <person name="Geurts R."/>
        </authorList>
    </citation>
    <scope>NUCLEOTIDE SEQUENCE [LARGE SCALE GENOMIC DNA]</scope>
    <source>
        <strain evidence="3">cv. RG33-2</strain>
    </source>
</reference>
<dbReference type="Proteomes" id="UP000237000">
    <property type="component" value="Unassembled WGS sequence"/>
</dbReference>
<accession>A0A2P5BQ27</accession>